<evidence type="ECO:0000313" key="2">
    <source>
        <dbReference type="Proteomes" id="UP000507470"/>
    </source>
</evidence>
<dbReference type="AlphaFoldDB" id="A0A6J8CV85"/>
<accession>A0A6J8CV85</accession>
<sequence>MILIKLIQTTKVLIHHTRRRAPSKKQKRKRRDKRKIAWDYHDPLPYINDNIELSGVKEYRNERDLSVRKKVPSLAELCLMSSKGLVSESNTLCKAFRKLYCDIFTETTFHKDQLKWLFYVLSCLEQEEETEKHLEHRIIYEKICESFNTTFFITGGDNNNDSYSHVTSTVCLPNYFLLFNFTNRDVDASYVSSLLGLSAFATAIDSMLPASYIEPKRYSTLKGRVKHILQKRFPVGTTVCFDIAMPYVYWARGELKLATDHFLALVQTEKRVRIKALYLNELARLHAQVGEGDLAARFYRMASDVAQEKFRDCLAADQISGQTQMLQANLNDQGILNEEKARKSRNYWKSIISSPISTKKAVNVQVSKRCYVSMVTGGQVKSCHGYKSDFQLPYCYTIPNDIKITTAMRWGCLTSFHTKAIPHLRIMWRTQLCHPSYVSNSYNGIDSDFCNTNLHLRLNPEGCITGDMQMYLPPIRAVCLNPYTGCLTFNSIPGKTESWISDRDHFYIPTLCEVYRDEDGITVHMKHPSFTCFESYYRKNTNKFRPTHSMVLNWRNSEGLTEKFNLFWKIQDVLYKETKTEILQKVIPDKENPQQYKQDALKYLDFAYKHGCSITIDECMQAAAFLRCNEGKLGKNPEKYYQMTSSKIPTLQIWERPVIYGKCLLFLVRYGNDHRNIIRVIIRCADRESFKSPIIHKLYLGRISMSESYTTVGAKLAWCIEHGQPAEIILFNQRGEIHEQFPLKSIIAKRQSDKVSSFCIMGENFVYIDKDDRMCIRQEHENTTIANLTDVKEILVVNADVCIVQESSGVCVFNIRNNKCLKLNLKIKESIERGILEKDEYVIHLPPDITIGILKTKMIKTVEKIIYKIVLHAETFLLVLEISEQQSNQFYEASVTIAIHLPGYPTDFCFVSRNAGFLVSWRHDKEISYMYSRQHLFHFSTEGQLLGTIPFLGDSPFSFSPVFLDGDPSIQEKYPGYGTAGWYVYMRDGHGGILCVKLLDFY</sequence>
<evidence type="ECO:0000313" key="1">
    <source>
        <dbReference type="EMBL" id="CAC5399339.1"/>
    </source>
</evidence>
<organism evidence="1 2">
    <name type="scientific">Mytilus coruscus</name>
    <name type="common">Sea mussel</name>
    <dbReference type="NCBI Taxonomy" id="42192"/>
    <lineage>
        <taxon>Eukaryota</taxon>
        <taxon>Metazoa</taxon>
        <taxon>Spiralia</taxon>
        <taxon>Lophotrochozoa</taxon>
        <taxon>Mollusca</taxon>
        <taxon>Bivalvia</taxon>
        <taxon>Autobranchia</taxon>
        <taxon>Pteriomorphia</taxon>
        <taxon>Mytilida</taxon>
        <taxon>Mytiloidea</taxon>
        <taxon>Mytilidae</taxon>
        <taxon>Mytilinae</taxon>
        <taxon>Mytilus</taxon>
    </lineage>
</organism>
<dbReference type="OrthoDB" id="6115758at2759"/>
<dbReference type="EMBL" id="CACVKT020006000">
    <property type="protein sequence ID" value="CAC5399339.1"/>
    <property type="molecule type" value="Genomic_DNA"/>
</dbReference>
<protein>
    <submittedName>
        <fullName evidence="1">Uncharacterized protein</fullName>
    </submittedName>
</protein>
<dbReference type="Proteomes" id="UP000507470">
    <property type="component" value="Unassembled WGS sequence"/>
</dbReference>
<reference evidence="1 2" key="1">
    <citation type="submission" date="2020-06" db="EMBL/GenBank/DDBJ databases">
        <authorList>
            <person name="Li R."/>
            <person name="Bekaert M."/>
        </authorList>
    </citation>
    <scope>NUCLEOTIDE SEQUENCE [LARGE SCALE GENOMIC DNA]</scope>
    <source>
        <strain evidence="2">wild</strain>
    </source>
</reference>
<keyword evidence="2" id="KW-1185">Reference proteome</keyword>
<proteinExistence type="predicted"/>
<gene>
    <name evidence="1" type="ORF">MCOR_33611</name>
</gene>
<name>A0A6J8CV85_MYTCO</name>